<proteinExistence type="predicted"/>
<dbReference type="Proteomes" id="UP001207468">
    <property type="component" value="Unassembled WGS sequence"/>
</dbReference>
<accession>A0ACC0UFC0</accession>
<dbReference type="EMBL" id="JAGFNK010000056">
    <property type="protein sequence ID" value="KAI9509759.1"/>
    <property type="molecule type" value="Genomic_DNA"/>
</dbReference>
<organism evidence="1 2">
    <name type="scientific">Russula earlei</name>
    <dbReference type="NCBI Taxonomy" id="71964"/>
    <lineage>
        <taxon>Eukaryota</taxon>
        <taxon>Fungi</taxon>
        <taxon>Dikarya</taxon>
        <taxon>Basidiomycota</taxon>
        <taxon>Agaricomycotina</taxon>
        <taxon>Agaricomycetes</taxon>
        <taxon>Russulales</taxon>
        <taxon>Russulaceae</taxon>
        <taxon>Russula</taxon>
    </lineage>
</organism>
<evidence type="ECO:0000313" key="1">
    <source>
        <dbReference type="EMBL" id="KAI9509759.1"/>
    </source>
</evidence>
<keyword evidence="2" id="KW-1185">Reference proteome</keyword>
<reference evidence="1" key="1">
    <citation type="submission" date="2021-03" db="EMBL/GenBank/DDBJ databases">
        <title>Evolutionary priming and transition to the ectomycorrhizal habit in an iconic lineage of mushroom-forming fungi: is preadaptation a requirement?</title>
        <authorList>
            <consortium name="DOE Joint Genome Institute"/>
            <person name="Looney B.P."/>
            <person name="Miyauchi S."/>
            <person name="Morin E."/>
            <person name="Drula E."/>
            <person name="Courty P.E."/>
            <person name="Chicoki N."/>
            <person name="Fauchery L."/>
            <person name="Kohler A."/>
            <person name="Kuo A."/>
            <person name="LaButti K."/>
            <person name="Pangilinan J."/>
            <person name="Lipzen A."/>
            <person name="Riley R."/>
            <person name="Andreopoulos W."/>
            <person name="He G."/>
            <person name="Johnson J."/>
            <person name="Barry K.W."/>
            <person name="Grigoriev I.V."/>
            <person name="Nagy L."/>
            <person name="Hibbett D."/>
            <person name="Henrissat B."/>
            <person name="Matheny P.B."/>
            <person name="Labbe J."/>
            <person name="Martin A.F."/>
        </authorList>
    </citation>
    <scope>NUCLEOTIDE SEQUENCE</scope>
    <source>
        <strain evidence="1">BPL698</strain>
    </source>
</reference>
<evidence type="ECO:0000313" key="2">
    <source>
        <dbReference type="Proteomes" id="UP001207468"/>
    </source>
</evidence>
<gene>
    <name evidence="1" type="ORF">F5148DRAFT_699762</name>
</gene>
<protein>
    <submittedName>
        <fullName evidence="1">CHAT domain-containing protein</fullName>
    </submittedName>
</protein>
<comment type="caution">
    <text evidence="1">The sequence shown here is derived from an EMBL/GenBank/DDBJ whole genome shotgun (WGS) entry which is preliminary data.</text>
</comment>
<name>A0ACC0UFC0_9AGAM</name>
<sequence>MDDQSFPLRLDAHISLLQNDMLLLSRPNHRRISCVQHLAMGRFIRYQKLKQQDDLEKSILHSTEAVFLPLPWEECPLNIFQIFFHLIVTLSLRSYDSRQPKDVKWSINCLRYLLDQPPDSEAFKISLDGITRTLAKELKLQTKMEPAATMRDIEEMVARCHQLLKSDISKSLLIAHTMALKLIECLREANGRLPDFHEASIALAHCLYSRFETTPSNDDYEEGMAILNNIIAFPPPRDQSSECLQQAVPLITLFAVGQSLSCGKPEFLEKEISRFQNWLAVASAQDPIRPLIVETLSGFREVRRLHFGVTSRFQDYHSIDPAPVPSFRDLITSFSQSSGSSKVTNDEPPDSVLLTCDLTDKADIEQAIEYYQLVLASYHPSSPIAFLAGWSLGKALRNAFSLTHDIGYLDKSISVYRDLLTSIVHSRPNFALVVSLGSCLHDRFCWLRHKEDLDDALQLFQAGAHHNSANIQDQFHISCIWATVAHRHGHLSISIAYNRAMSLMRDSLTFTPTLDMQHFQLVSMRKYYEVLPLDCASYRIHVGRLHEAIETLEQGRALLWSEMRGLHTSVDRLRAADSCLADKFVAVNEGLERLLLIDNDDDGYDDLEGMDRIGDLLLKQRELLDDRDDLISQVQSLSGFESFLKTPVFDTLTSAASHGPVVIINHSQWRSDIVILHHNSPPSLITTTDDFHRRAIEFRDQLTSCRIEHGLDSNQYERVLCSVLGGLYDLVGRPVIERLHTLNVPEQSRVWWCPTSVFCSLPLHAMGPIPSGDSTKRYFFDMYIPSYTPTLSALIESRKTSEQSFEKPSILLVAQPDETLLSAFPEIWAINQLDVHVTTLMSSKATPSAVMECLQDHRFSHFVCHGKLEYGKPFEASFRLHDGERLTLLDLIRSPLPAAEFAFLSACHTAEMTEGSIADEALHLTAAMQYCGFRSVVGTMWGMADDDGPELVKQFYKSMFSSKRAGTPYYERSARALRDAVRRLRKNRVPLERWVNFVHYGA</sequence>